<dbReference type="HAMAP" id="MF_00524">
    <property type="entry name" value="Glucokinase"/>
    <property type="match status" value="1"/>
</dbReference>
<dbReference type="GO" id="GO:0005829">
    <property type="term" value="C:cytosol"/>
    <property type="evidence" value="ECO:0007669"/>
    <property type="project" value="TreeGrafter"/>
</dbReference>
<dbReference type="InterPro" id="IPR050201">
    <property type="entry name" value="Bacterial_glucokinase"/>
</dbReference>
<evidence type="ECO:0000256" key="3">
    <source>
        <dbReference type="ARBA" id="ARBA00022741"/>
    </source>
</evidence>
<accession>A0A840MEJ0</accession>
<proteinExistence type="inferred from homology"/>
<dbReference type="GO" id="GO:0005536">
    <property type="term" value="F:D-glucose binding"/>
    <property type="evidence" value="ECO:0007669"/>
    <property type="project" value="InterPro"/>
</dbReference>
<keyword evidence="4 7" id="KW-0418">Kinase</keyword>
<dbReference type="Gene3D" id="3.30.420.40">
    <property type="match status" value="1"/>
</dbReference>
<evidence type="ECO:0000256" key="1">
    <source>
        <dbReference type="ARBA" id="ARBA00022490"/>
    </source>
</evidence>
<comment type="catalytic activity">
    <reaction evidence="7">
        <text>D-glucose + ATP = D-glucose 6-phosphate + ADP + H(+)</text>
        <dbReference type="Rhea" id="RHEA:17825"/>
        <dbReference type="ChEBI" id="CHEBI:4167"/>
        <dbReference type="ChEBI" id="CHEBI:15378"/>
        <dbReference type="ChEBI" id="CHEBI:30616"/>
        <dbReference type="ChEBI" id="CHEBI:61548"/>
        <dbReference type="ChEBI" id="CHEBI:456216"/>
        <dbReference type="EC" id="2.7.1.2"/>
    </reaction>
</comment>
<dbReference type="GO" id="GO:0004340">
    <property type="term" value="F:glucokinase activity"/>
    <property type="evidence" value="ECO:0007669"/>
    <property type="project" value="UniProtKB-UniRule"/>
</dbReference>
<dbReference type="FunFam" id="3.40.367.20:FF:000002">
    <property type="entry name" value="Glucokinase"/>
    <property type="match status" value="1"/>
</dbReference>
<evidence type="ECO:0000256" key="2">
    <source>
        <dbReference type="ARBA" id="ARBA00022679"/>
    </source>
</evidence>
<evidence type="ECO:0000256" key="5">
    <source>
        <dbReference type="ARBA" id="ARBA00022840"/>
    </source>
</evidence>
<keyword evidence="1 7" id="KW-0963">Cytoplasm</keyword>
<dbReference type="AlphaFoldDB" id="A0A840MEJ0"/>
<keyword evidence="5 7" id="KW-0067">ATP-binding</keyword>
<dbReference type="Proteomes" id="UP000575898">
    <property type="component" value="Unassembled WGS sequence"/>
</dbReference>
<sequence>MSIGQPDHFPRLLGDIGGTNARFALQFSAGGPIEHIVTLPCEAFPTPLAAIQHYLAQAGGVTPRCGAIGIANPITGDLVKMTNHHWTFSIEALRQALMLDRLLFLNDFTTLAWSLPALKPEELTQVGGGTAIERAPIALLGAGTGLGVSGLVPYPGGYAPLEGEGGHVTLPTFNDREAAIVSLIRREFPHVSAERVLSGVGLPTLYLAIAQLQQVEPETLTPAQITERAISRSCPVCAEVLSTFCAMLGTVAADLALTLGARGGVYIGGGIIPKLGDYFIQSTFRARFEQKGRFEQYLRAIPVYVIHAQYPALTGAARALDSAI</sequence>
<dbReference type="SUPFAM" id="SSF53067">
    <property type="entry name" value="Actin-like ATPase domain"/>
    <property type="match status" value="1"/>
</dbReference>
<organism evidence="9 10">
    <name type="scientific">Chitinivorax tropicus</name>
    <dbReference type="NCBI Taxonomy" id="714531"/>
    <lineage>
        <taxon>Bacteria</taxon>
        <taxon>Pseudomonadati</taxon>
        <taxon>Pseudomonadota</taxon>
        <taxon>Betaproteobacteria</taxon>
        <taxon>Chitinivorax</taxon>
    </lineage>
</organism>
<comment type="caution">
    <text evidence="9">The sequence shown here is derived from an EMBL/GenBank/DDBJ whole genome shotgun (WGS) entry which is preliminary data.</text>
</comment>
<comment type="similarity">
    <text evidence="7 8">Belongs to the bacterial glucokinase family.</text>
</comment>
<protein>
    <recommendedName>
        <fullName evidence="7">Glucokinase</fullName>
        <ecNumber evidence="7">2.7.1.2</ecNumber>
    </recommendedName>
    <alternativeName>
        <fullName evidence="7">Glucose kinase</fullName>
    </alternativeName>
</protein>
<dbReference type="GO" id="GO:0006096">
    <property type="term" value="P:glycolytic process"/>
    <property type="evidence" value="ECO:0007669"/>
    <property type="project" value="UniProtKB-UniRule"/>
</dbReference>
<dbReference type="NCBIfam" id="NF001416">
    <property type="entry name" value="PRK00292.1-3"/>
    <property type="match status" value="1"/>
</dbReference>
<evidence type="ECO:0000256" key="8">
    <source>
        <dbReference type="RuleBase" id="RU004046"/>
    </source>
</evidence>
<reference evidence="9 10" key="1">
    <citation type="submission" date="2020-08" db="EMBL/GenBank/DDBJ databases">
        <title>Genomic Encyclopedia of Type Strains, Phase IV (KMG-IV): sequencing the most valuable type-strain genomes for metagenomic binning, comparative biology and taxonomic classification.</title>
        <authorList>
            <person name="Goeker M."/>
        </authorList>
    </citation>
    <scope>NUCLEOTIDE SEQUENCE [LARGE SCALE GENOMIC DNA]</scope>
    <source>
        <strain evidence="9 10">DSM 27165</strain>
    </source>
</reference>
<evidence type="ECO:0000256" key="7">
    <source>
        <dbReference type="HAMAP-Rule" id="MF_00524"/>
    </source>
</evidence>
<evidence type="ECO:0000256" key="4">
    <source>
        <dbReference type="ARBA" id="ARBA00022777"/>
    </source>
</evidence>
<dbReference type="PANTHER" id="PTHR47690:SF1">
    <property type="entry name" value="GLUCOKINASE"/>
    <property type="match status" value="1"/>
</dbReference>
<feature type="binding site" evidence="7">
    <location>
        <begin position="14"/>
        <end position="19"/>
    </location>
    <ligand>
        <name>ATP</name>
        <dbReference type="ChEBI" id="CHEBI:30616"/>
    </ligand>
</feature>
<evidence type="ECO:0000313" key="9">
    <source>
        <dbReference type="EMBL" id="MBB5017098.1"/>
    </source>
</evidence>
<comment type="subcellular location">
    <subcellularLocation>
        <location evidence="7">Cytoplasm</location>
    </subcellularLocation>
</comment>
<gene>
    <name evidence="7" type="primary">glk</name>
    <name evidence="9" type="ORF">HNQ59_000360</name>
</gene>
<keyword evidence="6 7" id="KW-0324">Glycolysis</keyword>
<keyword evidence="2 7" id="KW-0808">Transferase</keyword>
<evidence type="ECO:0000313" key="10">
    <source>
        <dbReference type="Proteomes" id="UP000575898"/>
    </source>
</evidence>
<dbReference type="GO" id="GO:0005524">
    <property type="term" value="F:ATP binding"/>
    <property type="evidence" value="ECO:0007669"/>
    <property type="project" value="UniProtKB-UniRule"/>
</dbReference>
<evidence type="ECO:0000256" key="6">
    <source>
        <dbReference type="ARBA" id="ARBA00023152"/>
    </source>
</evidence>
<dbReference type="CDD" id="cd24008">
    <property type="entry name" value="ASKHA_NBD_GLK"/>
    <property type="match status" value="1"/>
</dbReference>
<dbReference type="EMBL" id="JACHHY010000002">
    <property type="protein sequence ID" value="MBB5017098.1"/>
    <property type="molecule type" value="Genomic_DNA"/>
</dbReference>
<dbReference type="Pfam" id="PF02685">
    <property type="entry name" value="Glucokinase"/>
    <property type="match status" value="1"/>
</dbReference>
<dbReference type="RefSeq" id="WP_184034407.1">
    <property type="nucleotide sequence ID" value="NZ_JACHHY010000002.1"/>
</dbReference>
<name>A0A840MEJ0_9PROT</name>
<dbReference type="Gene3D" id="3.40.367.20">
    <property type="match status" value="1"/>
</dbReference>
<dbReference type="NCBIfam" id="TIGR00749">
    <property type="entry name" value="glk"/>
    <property type="match status" value="1"/>
</dbReference>
<dbReference type="InterPro" id="IPR043129">
    <property type="entry name" value="ATPase_NBD"/>
</dbReference>
<dbReference type="InterPro" id="IPR003836">
    <property type="entry name" value="Glucokinase"/>
</dbReference>
<dbReference type="PANTHER" id="PTHR47690">
    <property type="entry name" value="GLUCOKINASE"/>
    <property type="match status" value="1"/>
</dbReference>
<keyword evidence="3 7" id="KW-0547">Nucleotide-binding</keyword>
<keyword evidence="10" id="KW-1185">Reference proteome</keyword>
<dbReference type="EC" id="2.7.1.2" evidence="7"/>